<feature type="binding site" evidence="10">
    <location>
        <begin position="36"/>
        <end position="40"/>
    </location>
    <ligand>
        <name>4-amino-2-methyl-5-(diphosphooxymethyl)pyrimidine</name>
        <dbReference type="ChEBI" id="CHEBI:57841"/>
    </ligand>
</feature>
<keyword evidence="6 10" id="KW-0784">Thiamine biosynthesis</keyword>
<dbReference type="EC" id="2.5.1.3" evidence="10"/>
<comment type="catalytic activity">
    <reaction evidence="7 10 11">
        <text>4-methyl-5-(2-phosphooxyethyl)-thiazole + 4-amino-2-methyl-5-(diphosphooxymethyl)pyrimidine + H(+) = thiamine phosphate + diphosphate</text>
        <dbReference type="Rhea" id="RHEA:22328"/>
        <dbReference type="ChEBI" id="CHEBI:15378"/>
        <dbReference type="ChEBI" id="CHEBI:33019"/>
        <dbReference type="ChEBI" id="CHEBI:37575"/>
        <dbReference type="ChEBI" id="CHEBI:57841"/>
        <dbReference type="ChEBI" id="CHEBI:58296"/>
        <dbReference type="EC" id="2.5.1.3"/>
    </reaction>
</comment>
<evidence type="ECO:0000256" key="5">
    <source>
        <dbReference type="ARBA" id="ARBA00022842"/>
    </source>
</evidence>
<organism evidence="14 15">
    <name type="scientific">Nocardioides panaciterrulae</name>
    <dbReference type="NCBI Taxonomy" id="661492"/>
    <lineage>
        <taxon>Bacteria</taxon>
        <taxon>Bacillati</taxon>
        <taxon>Actinomycetota</taxon>
        <taxon>Actinomycetes</taxon>
        <taxon>Propionibacteriales</taxon>
        <taxon>Nocardioidaceae</taxon>
        <taxon>Nocardioides</taxon>
    </lineage>
</organism>
<evidence type="ECO:0000256" key="7">
    <source>
        <dbReference type="ARBA" id="ARBA00047334"/>
    </source>
</evidence>
<comment type="function">
    <text evidence="1 10">Condenses 4-methyl-5-(beta-hydroxyethyl)thiazole monophosphate (THZ-P) and 2-methyl-4-amino-5-hydroxymethyl pyrimidine pyrophosphate (HMP-PP) to form thiamine monophosphate (TMP).</text>
</comment>
<sequence>MSRDVRGLHVLTDVRDGRDCLVAVSAAVAAGAHVVQVRAKGVTDRELFDLAGHVVQRCRSYDALCIVDDRVDIALAVGADGTHLGEHDLPMAAARRLAGAGHLLGGTARTPEAARELVAAGADYLGVGPAFATGTKTGLPDALGPERVGAVAAAVDVPVIAIAGVTADRVRSLVAAGAAGVAVVSAVSEAPDPARAVRDLLAALGRDGTR</sequence>
<feature type="binding site" evidence="10">
    <location>
        <position position="107"/>
    </location>
    <ligand>
        <name>4-amino-2-methyl-5-(diphosphooxymethyl)pyrimidine</name>
        <dbReference type="ChEBI" id="CHEBI:57841"/>
    </ligand>
</feature>
<comment type="pathway">
    <text evidence="2 10 12">Cofactor biosynthesis; thiamine diphosphate biosynthesis; thiamine phosphate from 4-amino-2-methyl-5-diphosphomethylpyrimidine and 4-methyl-5-(2-phosphoethyl)-thiazole: step 1/1.</text>
</comment>
<comment type="catalytic activity">
    <reaction evidence="9 10 11">
        <text>2-[(2R,5Z)-2-carboxy-4-methylthiazol-5(2H)-ylidene]ethyl phosphate + 4-amino-2-methyl-5-(diphosphooxymethyl)pyrimidine + 2 H(+) = thiamine phosphate + CO2 + diphosphate</text>
        <dbReference type="Rhea" id="RHEA:47844"/>
        <dbReference type="ChEBI" id="CHEBI:15378"/>
        <dbReference type="ChEBI" id="CHEBI:16526"/>
        <dbReference type="ChEBI" id="CHEBI:33019"/>
        <dbReference type="ChEBI" id="CHEBI:37575"/>
        <dbReference type="ChEBI" id="CHEBI:57841"/>
        <dbReference type="ChEBI" id="CHEBI:62899"/>
        <dbReference type="EC" id="2.5.1.3"/>
    </reaction>
</comment>
<accession>A0A7Y9JCP5</accession>
<dbReference type="InterPro" id="IPR034291">
    <property type="entry name" value="TMP_synthase"/>
</dbReference>
<dbReference type="CDD" id="cd00564">
    <property type="entry name" value="TMP_TenI"/>
    <property type="match status" value="1"/>
</dbReference>
<evidence type="ECO:0000256" key="9">
    <source>
        <dbReference type="ARBA" id="ARBA00047883"/>
    </source>
</evidence>
<evidence type="ECO:0000256" key="2">
    <source>
        <dbReference type="ARBA" id="ARBA00005165"/>
    </source>
</evidence>
<gene>
    <name evidence="10" type="primary">thiE</name>
    <name evidence="14" type="ORF">BJZ21_002557</name>
</gene>
<dbReference type="SUPFAM" id="SSF51391">
    <property type="entry name" value="Thiamin phosphate synthase"/>
    <property type="match status" value="1"/>
</dbReference>
<feature type="domain" description="Thiamine phosphate synthase/TenI" evidence="13">
    <location>
        <begin position="12"/>
        <end position="187"/>
    </location>
</feature>
<dbReference type="InterPro" id="IPR013785">
    <property type="entry name" value="Aldolase_TIM"/>
</dbReference>
<dbReference type="GO" id="GO:0009228">
    <property type="term" value="P:thiamine biosynthetic process"/>
    <property type="evidence" value="ECO:0007669"/>
    <property type="project" value="UniProtKB-KW"/>
</dbReference>
<dbReference type="PANTHER" id="PTHR20857:SF15">
    <property type="entry name" value="THIAMINE-PHOSPHATE SYNTHASE"/>
    <property type="match status" value="1"/>
</dbReference>
<evidence type="ECO:0000313" key="15">
    <source>
        <dbReference type="Proteomes" id="UP000535511"/>
    </source>
</evidence>
<dbReference type="GO" id="GO:0005737">
    <property type="term" value="C:cytoplasm"/>
    <property type="evidence" value="ECO:0007669"/>
    <property type="project" value="TreeGrafter"/>
</dbReference>
<feature type="binding site" evidence="10">
    <location>
        <begin position="133"/>
        <end position="135"/>
    </location>
    <ligand>
        <name>2-[(2R,5Z)-2-carboxy-4-methylthiazol-5(2H)-ylidene]ethyl phosphate</name>
        <dbReference type="ChEBI" id="CHEBI:62899"/>
    </ligand>
</feature>
<feature type="binding site" evidence="10">
    <location>
        <begin position="184"/>
        <end position="185"/>
    </location>
    <ligand>
        <name>2-[(2R,5Z)-2-carboxy-4-methylthiazol-5(2H)-ylidene]ethyl phosphate</name>
        <dbReference type="ChEBI" id="CHEBI:62899"/>
    </ligand>
</feature>
<comment type="cofactor">
    <cofactor evidence="10">
        <name>Mg(2+)</name>
        <dbReference type="ChEBI" id="CHEBI:18420"/>
    </cofactor>
    <text evidence="10">Binds 1 Mg(2+) ion per subunit.</text>
</comment>
<comment type="similarity">
    <text evidence="10 11">Belongs to the thiamine-phosphate synthase family.</text>
</comment>
<name>A0A7Y9JCP5_9ACTN</name>
<evidence type="ECO:0000256" key="3">
    <source>
        <dbReference type="ARBA" id="ARBA00022679"/>
    </source>
</evidence>
<dbReference type="Pfam" id="PF02581">
    <property type="entry name" value="TMP-TENI"/>
    <property type="match status" value="1"/>
</dbReference>
<dbReference type="Gene3D" id="3.20.20.70">
    <property type="entry name" value="Aldolase class I"/>
    <property type="match status" value="1"/>
</dbReference>
<evidence type="ECO:0000313" key="14">
    <source>
        <dbReference type="EMBL" id="NYD42474.1"/>
    </source>
</evidence>
<protein>
    <recommendedName>
        <fullName evidence="10">Thiamine-phosphate synthase</fullName>
        <shortName evidence="10">TP synthase</shortName>
        <shortName evidence="10">TPS</shortName>
        <ecNumber evidence="10">2.5.1.3</ecNumber>
    </recommendedName>
    <alternativeName>
        <fullName evidence="10">Thiamine-phosphate pyrophosphorylase</fullName>
        <shortName evidence="10">TMP pyrophosphorylase</shortName>
        <shortName evidence="10">TMP-PPase</shortName>
    </alternativeName>
</protein>
<dbReference type="GO" id="GO:0009229">
    <property type="term" value="P:thiamine diphosphate biosynthetic process"/>
    <property type="evidence" value="ECO:0007669"/>
    <property type="project" value="UniProtKB-UniRule"/>
</dbReference>
<evidence type="ECO:0000256" key="11">
    <source>
        <dbReference type="RuleBase" id="RU003826"/>
    </source>
</evidence>
<feature type="binding site" evidence="10">
    <location>
        <position position="164"/>
    </location>
    <ligand>
        <name>2-[(2R,5Z)-2-carboxy-4-methylthiazol-5(2H)-ylidene]ethyl phosphate</name>
        <dbReference type="ChEBI" id="CHEBI:62899"/>
    </ligand>
</feature>
<evidence type="ECO:0000256" key="6">
    <source>
        <dbReference type="ARBA" id="ARBA00022977"/>
    </source>
</evidence>
<dbReference type="GO" id="GO:0004789">
    <property type="term" value="F:thiamine-phosphate diphosphorylase activity"/>
    <property type="evidence" value="ECO:0007669"/>
    <property type="project" value="UniProtKB-UniRule"/>
</dbReference>
<evidence type="ECO:0000256" key="12">
    <source>
        <dbReference type="RuleBase" id="RU004253"/>
    </source>
</evidence>
<dbReference type="Proteomes" id="UP000535511">
    <property type="component" value="Unassembled WGS sequence"/>
</dbReference>
<evidence type="ECO:0000256" key="8">
    <source>
        <dbReference type="ARBA" id="ARBA00047851"/>
    </source>
</evidence>
<dbReference type="InterPro" id="IPR036206">
    <property type="entry name" value="ThiamineP_synth_sf"/>
</dbReference>
<feature type="binding site" evidence="10">
    <location>
        <position position="69"/>
    </location>
    <ligand>
        <name>Mg(2+)</name>
        <dbReference type="ChEBI" id="CHEBI:18420"/>
    </ligand>
</feature>
<keyword evidence="4 10" id="KW-0479">Metal-binding</keyword>
<feature type="binding site" evidence="10">
    <location>
        <position position="88"/>
    </location>
    <ligand>
        <name>Mg(2+)</name>
        <dbReference type="ChEBI" id="CHEBI:18420"/>
    </ligand>
</feature>
<comment type="caution">
    <text evidence="14">The sequence shown here is derived from an EMBL/GenBank/DDBJ whole genome shotgun (WGS) entry which is preliminary data.</text>
</comment>
<comment type="catalytic activity">
    <reaction evidence="8 10 11">
        <text>2-(2-carboxy-4-methylthiazol-5-yl)ethyl phosphate + 4-amino-2-methyl-5-(diphosphooxymethyl)pyrimidine + 2 H(+) = thiamine phosphate + CO2 + diphosphate</text>
        <dbReference type="Rhea" id="RHEA:47848"/>
        <dbReference type="ChEBI" id="CHEBI:15378"/>
        <dbReference type="ChEBI" id="CHEBI:16526"/>
        <dbReference type="ChEBI" id="CHEBI:33019"/>
        <dbReference type="ChEBI" id="CHEBI:37575"/>
        <dbReference type="ChEBI" id="CHEBI:57841"/>
        <dbReference type="ChEBI" id="CHEBI:62890"/>
        <dbReference type="EC" id="2.5.1.3"/>
    </reaction>
</comment>
<dbReference type="PANTHER" id="PTHR20857">
    <property type="entry name" value="THIAMINE-PHOSPHATE PYROPHOSPHORYLASE"/>
    <property type="match status" value="1"/>
</dbReference>
<evidence type="ECO:0000256" key="1">
    <source>
        <dbReference type="ARBA" id="ARBA00003814"/>
    </source>
</evidence>
<reference evidence="14 15" key="1">
    <citation type="submission" date="2020-07" db="EMBL/GenBank/DDBJ databases">
        <title>Sequencing the genomes of 1000 actinobacteria strains.</title>
        <authorList>
            <person name="Klenk H.-P."/>
        </authorList>
    </citation>
    <scope>NUCLEOTIDE SEQUENCE [LARGE SCALE GENOMIC DNA]</scope>
    <source>
        <strain evidence="14 15">DSM 21350</strain>
    </source>
</reference>
<dbReference type="NCBIfam" id="TIGR00693">
    <property type="entry name" value="thiE"/>
    <property type="match status" value="1"/>
</dbReference>
<proteinExistence type="inferred from homology"/>
<dbReference type="AlphaFoldDB" id="A0A7Y9JCP5"/>
<keyword evidence="3 10" id="KW-0808">Transferase</keyword>
<feature type="binding site" evidence="10">
    <location>
        <position position="136"/>
    </location>
    <ligand>
        <name>4-amino-2-methyl-5-(diphosphooxymethyl)pyrimidine</name>
        <dbReference type="ChEBI" id="CHEBI:57841"/>
    </ligand>
</feature>
<evidence type="ECO:0000256" key="10">
    <source>
        <dbReference type="HAMAP-Rule" id="MF_00097"/>
    </source>
</evidence>
<dbReference type="EMBL" id="JACCBG010000001">
    <property type="protein sequence ID" value="NYD42474.1"/>
    <property type="molecule type" value="Genomic_DNA"/>
</dbReference>
<keyword evidence="15" id="KW-1185">Reference proteome</keyword>
<dbReference type="HAMAP" id="MF_00097">
    <property type="entry name" value="TMP_synthase"/>
    <property type="match status" value="1"/>
</dbReference>
<dbReference type="GO" id="GO:0000287">
    <property type="term" value="F:magnesium ion binding"/>
    <property type="evidence" value="ECO:0007669"/>
    <property type="project" value="UniProtKB-UniRule"/>
</dbReference>
<keyword evidence="5 10" id="KW-0460">Magnesium</keyword>
<dbReference type="InterPro" id="IPR022998">
    <property type="entry name" value="ThiamineP_synth_TenI"/>
</dbReference>
<feature type="binding site" evidence="10">
    <location>
        <position position="68"/>
    </location>
    <ligand>
        <name>4-amino-2-methyl-5-(diphosphooxymethyl)pyrimidine</name>
        <dbReference type="ChEBI" id="CHEBI:57841"/>
    </ligand>
</feature>
<dbReference type="RefSeq" id="WP_179664108.1">
    <property type="nucleotide sequence ID" value="NZ_JACCBG010000001.1"/>
</dbReference>
<evidence type="ECO:0000256" key="4">
    <source>
        <dbReference type="ARBA" id="ARBA00022723"/>
    </source>
</evidence>
<evidence type="ECO:0000259" key="13">
    <source>
        <dbReference type="Pfam" id="PF02581"/>
    </source>
</evidence>
<dbReference type="UniPathway" id="UPA00060">
    <property type="reaction ID" value="UER00141"/>
</dbReference>